<feature type="non-terminal residue" evidence="1">
    <location>
        <position position="1"/>
    </location>
</feature>
<comment type="caution">
    <text evidence="1">The sequence shown here is derived from an EMBL/GenBank/DDBJ whole genome shotgun (WGS) entry which is preliminary data.</text>
</comment>
<evidence type="ECO:0000313" key="2">
    <source>
        <dbReference type="Proteomes" id="UP001206925"/>
    </source>
</evidence>
<dbReference type="PANTHER" id="PTHR46142:SF3">
    <property type="entry name" value="F18B13.24 PROTEIN"/>
    <property type="match status" value="1"/>
</dbReference>
<gene>
    <name evidence="1" type="ORF">M8C21_014935</name>
</gene>
<organism evidence="1 2">
    <name type="scientific">Ambrosia artemisiifolia</name>
    <name type="common">Common ragweed</name>
    <dbReference type="NCBI Taxonomy" id="4212"/>
    <lineage>
        <taxon>Eukaryota</taxon>
        <taxon>Viridiplantae</taxon>
        <taxon>Streptophyta</taxon>
        <taxon>Embryophyta</taxon>
        <taxon>Tracheophyta</taxon>
        <taxon>Spermatophyta</taxon>
        <taxon>Magnoliopsida</taxon>
        <taxon>eudicotyledons</taxon>
        <taxon>Gunneridae</taxon>
        <taxon>Pentapetalae</taxon>
        <taxon>asterids</taxon>
        <taxon>campanulids</taxon>
        <taxon>Asterales</taxon>
        <taxon>Asteraceae</taxon>
        <taxon>Asteroideae</taxon>
        <taxon>Heliantheae alliance</taxon>
        <taxon>Heliantheae</taxon>
        <taxon>Ambrosia</taxon>
    </lineage>
</organism>
<accession>A0AAD5BNZ2</accession>
<keyword evidence="2" id="KW-1185">Reference proteome</keyword>
<protein>
    <recommendedName>
        <fullName evidence="3">VOC domain-containing protein</fullName>
    </recommendedName>
</protein>
<evidence type="ECO:0008006" key="3">
    <source>
        <dbReference type="Google" id="ProtNLM"/>
    </source>
</evidence>
<reference evidence="1" key="1">
    <citation type="submission" date="2022-06" db="EMBL/GenBank/DDBJ databases">
        <title>Uncovering the hologenomic basis of an extraordinary plant invasion.</title>
        <authorList>
            <person name="Bieker V.C."/>
            <person name="Martin M.D."/>
            <person name="Gilbert T."/>
            <person name="Hodgins K."/>
            <person name="Battlay P."/>
            <person name="Petersen B."/>
            <person name="Wilson J."/>
        </authorList>
    </citation>
    <scope>NUCLEOTIDE SEQUENCE</scope>
    <source>
        <strain evidence="1">AA19_3_7</strain>
        <tissue evidence="1">Leaf</tissue>
    </source>
</reference>
<name>A0AAD5BNZ2_AMBAR</name>
<dbReference type="PANTHER" id="PTHR46142">
    <property type="match status" value="1"/>
</dbReference>
<evidence type="ECO:0000313" key="1">
    <source>
        <dbReference type="EMBL" id="KAI7726916.1"/>
    </source>
</evidence>
<feature type="non-terminal residue" evidence="1">
    <location>
        <position position="144"/>
    </location>
</feature>
<dbReference type="EMBL" id="JAMZMK010011492">
    <property type="protein sequence ID" value="KAI7726916.1"/>
    <property type="molecule type" value="Genomic_DNA"/>
</dbReference>
<dbReference type="Proteomes" id="UP001206925">
    <property type="component" value="Unassembled WGS sequence"/>
</dbReference>
<sequence length="144" mass="16168">AKRLCWMKSLTMYSHYNDKLRNGLLECFCNDMKNGIQLNLTTIGGMGLHNLLHHCTVIRRTEHSAILLNQLLLHFQAAVGQYGLKAEKHVAEGGIYVDQLFFHDPDGFMFEICNCNILPVVPIAGEMVRSCSRVHVPAVETAVT</sequence>
<dbReference type="AlphaFoldDB" id="A0AAD5BNZ2"/>
<proteinExistence type="predicted"/>